<feature type="region of interest" description="Disordered" evidence="1">
    <location>
        <begin position="86"/>
        <end position="197"/>
    </location>
</feature>
<feature type="region of interest" description="Disordered" evidence="1">
    <location>
        <begin position="1"/>
        <end position="22"/>
    </location>
</feature>
<organism evidence="2 3">
    <name type="scientific">Meiothermus luteus</name>
    <dbReference type="NCBI Taxonomy" id="2026184"/>
    <lineage>
        <taxon>Bacteria</taxon>
        <taxon>Thermotogati</taxon>
        <taxon>Deinococcota</taxon>
        <taxon>Deinococci</taxon>
        <taxon>Thermales</taxon>
        <taxon>Thermaceae</taxon>
        <taxon>Meiothermus</taxon>
    </lineage>
</organism>
<dbReference type="Proteomes" id="UP000265800">
    <property type="component" value="Unassembled WGS sequence"/>
</dbReference>
<comment type="caution">
    <text evidence="2">The sequence shown here is derived from an EMBL/GenBank/DDBJ whole genome shotgun (WGS) entry which is preliminary data.</text>
</comment>
<sequence>MGLGLGQGVELGDGQAGEVQREDPVVPKDQALASEAGALGQDDGLGLALPAFQPDLLELVLFRIKPVKAQHVLAHCQLPPHQAELGGSLGDQLVPVDQDGGPVGPGHHPFRKGQRSPAQHQAAQEEDPGRPQQRDAASLHHHKLVFPGQAAKGQHDREQRGDGQSLDGGVGHLQGQPLEDAQGLGGSQPLGPGQEVA</sequence>
<protein>
    <submittedName>
        <fullName evidence="2">Uncharacterized protein</fullName>
    </submittedName>
</protein>
<dbReference type="EMBL" id="QWKZ01000152">
    <property type="protein sequence ID" value="RIH81563.1"/>
    <property type="molecule type" value="Genomic_DNA"/>
</dbReference>
<accession>A0A399EDE2</accession>
<evidence type="ECO:0000313" key="3">
    <source>
        <dbReference type="Proteomes" id="UP000265800"/>
    </source>
</evidence>
<dbReference type="AlphaFoldDB" id="A0A399EDE2"/>
<evidence type="ECO:0000256" key="1">
    <source>
        <dbReference type="SAM" id="MobiDB-lite"/>
    </source>
</evidence>
<reference evidence="2 3" key="1">
    <citation type="submission" date="2018-08" db="EMBL/GenBank/DDBJ databases">
        <title>Meiothermus luteus KCTC 52599 genome sequencing project.</title>
        <authorList>
            <person name="Da Costa M.S."/>
            <person name="Albuquerque L."/>
            <person name="Raposo P."/>
            <person name="Froufe H.J.C."/>
            <person name="Barroso C.S."/>
            <person name="Egas C."/>
        </authorList>
    </citation>
    <scope>NUCLEOTIDE SEQUENCE [LARGE SCALE GENOMIC DNA]</scope>
    <source>
        <strain evidence="2 3">KCTC 52599</strain>
    </source>
</reference>
<feature type="compositionally biased region" description="Gly residues" evidence="1">
    <location>
        <begin position="1"/>
        <end position="15"/>
    </location>
</feature>
<proteinExistence type="predicted"/>
<evidence type="ECO:0000313" key="2">
    <source>
        <dbReference type="EMBL" id="RIH81563.1"/>
    </source>
</evidence>
<gene>
    <name evidence="2" type="ORF">Mlute_02761</name>
</gene>
<name>A0A399EDE2_9DEIN</name>
<keyword evidence="3" id="KW-1185">Reference proteome</keyword>